<evidence type="ECO:0000313" key="3">
    <source>
        <dbReference type="RefSeq" id="XP_035872071.1"/>
    </source>
</evidence>
<dbReference type="AlphaFoldDB" id="A0A7E6CZB1"/>
<name>A0A7E6CZB1_9CHIR</name>
<feature type="compositionally biased region" description="Basic and acidic residues" evidence="1">
    <location>
        <begin position="78"/>
        <end position="97"/>
    </location>
</feature>
<organism evidence="2 3">
    <name type="scientific">Phyllostomus discolor</name>
    <name type="common">pale spear-nosed bat</name>
    <dbReference type="NCBI Taxonomy" id="89673"/>
    <lineage>
        <taxon>Eukaryota</taxon>
        <taxon>Metazoa</taxon>
        <taxon>Chordata</taxon>
        <taxon>Craniata</taxon>
        <taxon>Vertebrata</taxon>
        <taxon>Euteleostomi</taxon>
        <taxon>Mammalia</taxon>
        <taxon>Eutheria</taxon>
        <taxon>Laurasiatheria</taxon>
        <taxon>Chiroptera</taxon>
        <taxon>Yangochiroptera</taxon>
        <taxon>Phyllostomidae</taxon>
        <taxon>Phyllostominae</taxon>
        <taxon>Phyllostomus</taxon>
    </lineage>
</organism>
<dbReference type="Proteomes" id="UP000504628">
    <property type="component" value="Chromosome 2"/>
</dbReference>
<dbReference type="CDD" id="cd22975">
    <property type="entry name" value="DD_TEX55"/>
    <property type="match status" value="1"/>
</dbReference>
<dbReference type="KEGG" id="pdic:114491053"/>
<dbReference type="GeneID" id="114491053"/>
<feature type="region of interest" description="Disordered" evidence="1">
    <location>
        <begin position="1"/>
        <end position="227"/>
    </location>
</feature>
<feature type="compositionally biased region" description="Basic and acidic residues" evidence="1">
    <location>
        <begin position="172"/>
        <end position="213"/>
    </location>
</feature>
<protein>
    <submittedName>
        <fullName evidence="3">Testis-specific expressed protein 55</fullName>
    </submittedName>
</protein>
<dbReference type="OrthoDB" id="522106at2759"/>
<accession>A0A7E6CZB1</accession>
<dbReference type="SUPFAM" id="SSF47391">
    <property type="entry name" value="Dimerization-anchoring domain of cAMP-dependent PK regulatory subunit"/>
    <property type="match status" value="1"/>
</dbReference>
<dbReference type="Pfam" id="PF17819">
    <property type="entry name" value="Tex55"/>
    <property type="match status" value="1"/>
</dbReference>
<sequence>MEEPPEEATGRPLEPESTARSPNDSHRDRQKDNRKKLDKKEADNQSYQRTANQANPRVYSQAEPNIFGQADYKVSEPNGRRTSDQADLRASNHDNVADHTTTNQTDQGMSEQMGRKASHQADHVESEQTDNQMPALYEQRTPEHIDRRLSGQAERRTSEQIDRRLSSQAARRTSDQIDRRMSSQAERRTSDQVDRRMSSQAERRTSDQVDRRMSGQADQRTSEQMDSRLSGLVERKTFEQVDKILPQQTVYKTSVKTHHKVHDQVTELAEHKVADPADSSTHHPRVDKHDYSESDEVDHIMNEEDNIKDNLFDYGKSDHQYDDRIFTSKKDKEADFKVEPYKFNVSQTDLSDSKVLDVTDSETTNFLQAFNSLETKIIGHLQAKSRDYSPRFPTISTQLDYTVSQDKSQVIAPETIEYQERRSSHAHKKAHRKRFPSIVYQDPYQVSLQYMEKHHILQIFQQITENLVYERPEDPLSFMLYQVWTSRIKIIFIFFLL</sequence>
<feature type="compositionally biased region" description="Polar residues" evidence="1">
    <location>
        <begin position="44"/>
        <end position="55"/>
    </location>
</feature>
<proteinExistence type="predicted"/>
<dbReference type="InterPro" id="IPR048377">
    <property type="entry name" value="TEX55_DD"/>
</dbReference>
<gene>
    <name evidence="3" type="primary">TEX55</name>
</gene>
<feature type="compositionally biased region" description="Polar residues" evidence="1">
    <location>
        <begin position="98"/>
        <end position="110"/>
    </location>
</feature>
<feature type="compositionally biased region" description="Basic and acidic residues" evidence="1">
    <location>
        <begin position="140"/>
        <end position="165"/>
    </location>
</feature>
<dbReference type="InParanoid" id="A0A7E6CZB1"/>
<evidence type="ECO:0000313" key="2">
    <source>
        <dbReference type="Proteomes" id="UP000504628"/>
    </source>
</evidence>
<evidence type="ECO:0000256" key="1">
    <source>
        <dbReference type="SAM" id="MobiDB-lite"/>
    </source>
</evidence>
<keyword evidence="2" id="KW-1185">Reference proteome</keyword>
<dbReference type="GO" id="GO:0005634">
    <property type="term" value="C:nucleus"/>
    <property type="evidence" value="ECO:0007669"/>
    <property type="project" value="TreeGrafter"/>
</dbReference>
<dbReference type="PANTHER" id="PTHR47110:SF1">
    <property type="entry name" value="TESTIS-SPECIFIC EXPRESSED PROTEIN 55"/>
    <property type="match status" value="1"/>
</dbReference>
<dbReference type="CTD" id="152405"/>
<dbReference type="RefSeq" id="XP_035872071.1">
    <property type="nucleotide sequence ID" value="XM_036016178.1"/>
</dbReference>
<dbReference type="InterPro" id="IPR040760">
    <property type="entry name" value="Tex55"/>
</dbReference>
<reference evidence="3" key="1">
    <citation type="submission" date="2025-08" db="UniProtKB">
        <authorList>
            <consortium name="RefSeq"/>
        </authorList>
    </citation>
    <scope>IDENTIFICATION</scope>
    <source>
        <tissue evidence="3">Muscle</tissue>
    </source>
</reference>
<feature type="region of interest" description="Disordered" evidence="1">
    <location>
        <begin position="270"/>
        <end position="294"/>
    </location>
</feature>
<dbReference type="PANTHER" id="PTHR47110">
    <property type="entry name" value="TESTIS-SPECIFIC EXPRESSED PROTEIN 55"/>
    <property type="match status" value="1"/>
</dbReference>